<dbReference type="GO" id="GO:0052717">
    <property type="term" value="F:tRNA-specific adenosine-34 deaminase activity"/>
    <property type="evidence" value="ECO:0007669"/>
    <property type="project" value="UniProtKB-EC"/>
</dbReference>
<dbReference type="InterPro" id="IPR016192">
    <property type="entry name" value="APOBEC/CMP_deaminase_Zn-bd"/>
</dbReference>
<dbReference type="PANTHER" id="PTHR11079:SF149">
    <property type="entry name" value="TRNA-SPECIFIC ADENOSINE DEAMINASE 2"/>
    <property type="match status" value="1"/>
</dbReference>
<dbReference type="InterPro" id="IPR006598">
    <property type="entry name" value="CAP10"/>
</dbReference>
<sequence length="674" mass="76565">MQSPHPETDPLLTHQKWMQAALSLAEEALLVGEVPVGCVFVSEGRVVGAGRNRTNETLNATRHAEFEAIDAILANNASFDFSQCDLYVTIEPCVMCASALRHMNVRKVFFGAGNDRFGGCGSVLNIHQDRSISSIRNKDNPPYEVESGFYKEEAIMMLRKFYLRENNSAPNPKKKNNRLLKEVVKLLALPVLTLVIIATRVWNGNRASQQFATLQKPLALELSNLIPAESLREWKQFAKDNECGSDPNAREYAQIRRDFLQFEHDRIASSLITPAILCPQLGPTSNRNTSHFSPHPHPYMHPPCIDENGVELVSFAAFQNGSFSPQRSTHFLQPIAHLLPVSASFKFAISRTDYPVALPSTLTENKFYSSIDDAVASSSCLAVAAAENPGHGFFERPFRFHMINAKIPIFSRAKLASPCFADILIPGEYHFHEAYRWESVQDPYPWDMKSKVLFWRGSTTGCRYNPPFNASSKQMQSCHRSNLLVWEREFARKFPHRVVNATTADYRSSPTLKDSYVAWSHVNSPFILVDIGMYTVTNVPDEKSMSAFARLFPLRQYVSFKEQLRFRYHLVTDGNTWPGRLMGYLATNSVILYAGIFDDYWMQALLPWVHYIPVRIDFEDLEDRIQWLEANDDKARQISENARELVRGLNRVRAMQCYVGLAMLTYSSLYDDGV</sequence>
<evidence type="ECO:0000256" key="6">
    <source>
        <dbReference type="ARBA" id="ARBA00022801"/>
    </source>
</evidence>
<dbReference type="OrthoDB" id="202415at2759"/>
<evidence type="ECO:0000256" key="5">
    <source>
        <dbReference type="ARBA" id="ARBA00022723"/>
    </source>
</evidence>
<comment type="similarity">
    <text evidence="2">Belongs to the cytidine and deoxycytidylate deaminase family. ADAT2 subfamily.</text>
</comment>
<name>A0A507FEQ2_9FUNG</name>
<dbReference type="PANTHER" id="PTHR11079">
    <property type="entry name" value="CYTOSINE DEAMINASE FAMILY MEMBER"/>
    <property type="match status" value="1"/>
</dbReference>
<evidence type="ECO:0000256" key="1">
    <source>
        <dbReference type="ARBA" id="ARBA00001947"/>
    </source>
</evidence>
<reference evidence="10 11" key="1">
    <citation type="journal article" date="2019" name="Sci. Rep.">
        <title>Comparative genomics of chytrid fungi reveal insights into the obligate biotrophic and pathogenic lifestyle of Synchytrium endobioticum.</title>
        <authorList>
            <person name="van de Vossenberg B.T.L.H."/>
            <person name="Warris S."/>
            <person name="Nguyen H.D.T."/>
            <person name="van Gent-Pelzer M.P.E."/>
            <person name="Joly D.L."/>
            <person name="van de Geest H.C."/>
            <person name="Bonants P.J.M."/>
            <person name="Smith D.S."/>
            <person name="Levesque C.A."/>
            <person name="van der Lee T.A.J."/>
        </authorList>
    </citation>
    <scope>NUCLEOTIDE SEQUENCE [LARGE SCALE GENOMIC DNA]</scope>
    <source>
        <strain evidence="10 11">CBS 675.73</strain>
    </source>
</reference>
<dbReference type="SUPFAM" id="SSF53927">
    <property type="entry name" value="Cytidine deaminase-like"/>
    <property type="match status" value="1"/>
</dbReference>
<comment type="cofactor">
    <cofactor evidence="1">
        <name>Zn(2+)</name>
        <dbReference type="ChEBI" id="CHEBI:29105"/>
    </cofactor>
</comment>
<dbReference type="Proteomes" id="UP000320333">
    <property type="component" value="Unassembled WGS sequence"/>
</dbReference>
<dbReference type="PROSITE" id="PS00903">
    <property type="entry name" value="CYT_DCMP_DEAMINASES_1"/>
    <property type="match status" value="1"/>
</dbReference>
<evidence type="ECO:0000313" key="10">
    <source>
        <dbReference type="EMBL" id="TPX74225.1"/>
    </source>
</evidence>
<protein>
    <recommendedName>
        <fullName evidence="3">tRNA(adenine(34)) deaminase</fullName>
        <ecNumber evidence="3">3.5.4.33</ecNumber>
    </recommendedName>
</protein>
<dbReference type="Pfam" id="PF05686">
    <property type="entry name" value="Glyco_transf_90"/>
    <property type="match status" value="1"/>
</dbReference>
<evidence type="ECO:0000313" key="11">
    <source>
        <dbReference type="Proteomes" id="UP000320333"/>
    </source>
</evidence>
<evidence type="ECO:0000256" key="8">
    <source>
        <dbReference type="ARBA" id="ARBA00048045"/>
    </source>
</evidence>
<dbReference type="Gene3D" id="3.40.140.10">
    <property type="entry name" value="Cytidine Deaminase, domain 2"/>
    <property type="match status" value="1"/>
</dbReference>
<dbReference type="SMART" id="SM00672">
    <property type="entry name" value="CAP10"/>
    <property type="match status" value="1"/>
</dbReference>
<evidence type="ECO:0000256" key="7">
    <source>
        <dbReference type="ARBA" id="ARBA00022833"/>
    </source>
</evidence>
<dbReference type="GO" id="GO:0005634">
    <property type="term" value="C:nucleus"/>
    <property type="evidence" value="ECO:0007669"/>
    <property type="project" value="TreeGrafter"/>
</dbReference>
<comment type="catalytic activity">
    <reaction evidence="8">
        <text>adenosine(34) in tRNA + H2O + H(+) = inosine(34) in tRNA + NH4(+)</text>
        <dbReference type="Rhea" id="RHEA:43168"/>
        <dbReference type="Rhea" id="RHEA-COMP:10373"/>
        <dbReference type="Rhea" id="RHEA-COMP:10374"/>
        <dbReference type="ChEBI" id="CHEBI:15377"/>
        <dbReference type="ChEBI" id="CHEBI:15378"/>
        <dbReference type="ChEBI" id="CHEBI:28938"/>
        <dbReference type="ChEBI" id="CHEBI:74411"/>
        <dbReference type="ChEBI" id="CHEBI:82852"/>
        <dbReference type="EC" id="3.5.4.33"/>
    </reaction>
</comment>
<keyword evidence="6" id="KW-0378">Hydrolase</keyword>
<dbReference type="CDD" id="cd01285">
    <property type="entry name" value="nucleoside_deaminase"/>
    <property type="match status" value="1"/>
</dbReference>
<dbReference type="STRING" id="246404.A0A507FEQ2"/>
<evidence type="ECO:0000256" key="2">
    <source>
        <dbReference type="ARBA" id="ARBA00010669"/>
    </source>
</evidence>
<evidence type="ECO:0000259" key="9">
    <source>
        <dbReference type="PROSITE" id="PS51747"/>
    </source>
</evidence>
<dbReference type="FunFam" id="3.40.140.10:FF:000039">
    <property type="entry name" value="tRNA-specific adenosine deaminase"/>
    <property type="match status" value="1"/>
</dbReference>
<dbReference type="EMBL" id="QEAP01000137">
    <property type="protein sequence ID" value="TPX74225.1"/>
    <property type="molecule type" value="Genomic_DNA"/>
</dbReference>
<keyword evidence="7" id="KW-0862">Zinc</keyword>
<gene>
    <name evidence="10" type="ORF">CcCBS67573_g04515</name>
</gene>
<organism evidence="10 11">
    <name type="scientific">Chytriomyces confervae</name>
    <dbReference type="NCBI Taxonomy" id="246404"/>
    <lineage>
        <taxon>Eukaryota</taxon>
        <taxon>Fungi</taxon>
        <taxon>Fungi incertae sedis</taxon>
        <taxon>Chytridiomycota</taxon>
        <taxon>Chytridiomycota incertae sedis</taxon>
        <taxon>Chytridiomycetes</taxon>
        <taxon>Chytridiales</taxon>
        <taxon>Chytriomycetaceae</taxon>
        <taxon>Chytriomyces</taxon>
    </lineage>
</organism>
<dbReference type="PROSITE" id="PS51747">
    <property type="entry name" value="CYT_DCMP_DEAMINASES_2"/>
    <property type="match status" value="1"/>
</dbReference>
<dbReference type="GO" id="GO:0005737">
    <property type="term" value="C:cytoplasm"/>
    <property type="evidence" value="ECO:0007669"/>
    <property type="project" value="TreeGrafter"/>
</dbReference>
<dbReference type="EC" id="3.5.4.33" evidence="3"/>
<proteinExistence type="inferred from homology"/>
<evidence type="ECO:0000256" key="3">
    <source>
        <dbReference type="ARBA" id="ARBA00012740"/>
    </source>
</evidence>
<dbReference type="AlphaFoldDB" id="A0A507FEQ2"/>
<dbReference type="GO" id="GO:0002100">
    <property type="term" value="P:tRNA wobble adenosine to inosine editing"/>
    <property type="evidence" value="ECO:0007669"/>
    <property type="project" value="InterPro"/>
</dbReference>
<dbReference type="InterPro" id="IPR016193">
    <property type="entry name" value="Cytidine_deaminase-like"/>
</dbReference>
<dbReference type="GO" id="GO:0008270">
    <property type="term" value="F:zinc ion binding"/>
    <property type="evidence" value="ECO:0007669"/>
    <property type="project" value="InterPro"/>
</dbReference>
<keyword evidence="4" id="KW-0819">tRNA processing</keyword>
<keyword evidence="5" id="KW-0479">Metal-binding</keyword>
<keyword evidence="11" id="KW-1185">Reference proteome</keyword>
<dbReference type="GO" id="GO:0052718">
    <property type="term" value="C:tRNA-specific adenosine-34 deaminase complex"/>
    <property type="evidence" value="ECO:0007669"/>
    <property type="project" value="UniProtKB-ARBA"/>
</dbReference>
<dbReference type="InterPro" id="IPR002125">
    <property type="entry name" value="CMP_dCMP_dom"/>
</dbReference>
<comment type="caution">
    <text evidence="10">The sequence shown here is derived from an EMBL/GenBank/DDBJ whole genome shotgun (WGS) entry which is preliminary data.</text>
</comment>
<feature type="domain" description="CMP/dCMP-type deaminase" evidence="9">
    <location>
        <begin position="12"/>
        <end position="131"/>
    </location>
</feature>
<dbReference type="Pfam" id="PF00383">
    <property type="entry name" value="dCMP_cyt_deam_1"/>
    <property type="match status" value="1"/>
</dbReference>
<evidence type="ECO:0000256" key="4">
    <source>
        <dbReference type="ARBA" id="ARBA00022694"/>
    </source>
</evidence>
<accession>A0A507FEQ2</accession>